<reference evidence="1 2" key="1">
    <citation type="journal article" date="2018" name="PLoS Genet.">
        <title>Population sequencing reveals clonal diversity and ancestral inbreeding in the grapevine cultivar Chardonnay.</title>
        <authorList>
            <person name="Roach M.J."/>
            <person name="Johnson D.L."/>
            <person name="Bohlmann J."/>
            <person name="van Vuuren H.J."/>
            <person name="Jones S.J."/>
            <person name="Pretorius I.S."/>
            <person name="Schmidt S.A."/>
            <person name="Borneman A.R."/>
        </authorList>
    </citation>
    <scope>NUCLEOTIDE SEQUENCE [LARGE SCALE GENOMIC DNA]</scope>
    <source>
        <strain evidence="2">cv. Chardonnay</strain>
        <tissue evidence="1">Leaf</tissue>
    </source>
</reference>
<dbReference type="EMBL" id="QGNW01000008">
    <property type="protein sequence ID" value="RVX19617.1"/>
    <property type="molecule type" value="Genomic_DNA"/>
</dbReference>
<protein>
    <recommendedName>
        <fullName evidence="3">DUF4283 domain-containing protein</fullName>
    </recommendedName>
</protein>
<evidence type="ECO:0000313" key="1">
    <source>
        <dbReference type="EMBL" id="RVX19617.1"/>
    </source>
</evidence>
<sequence>MSDIMERGSHWFSVDPKSIEISVEMNKGKVVGKVLQGSGYPGGWKNWATKLRSLGIISCQRIELQEGSMGRKLLPKEFLMLRWGGTSDKVLDLHSLKSWAVLTWHLKRKLRMALMGGSLILFQFEKVVEEDKVLHLG</sequence>
<dbReference type="AlphaFoldDB" id="A0A438KEK3"/>
<comment type="caution">
    <text evidence="1">The sequence shown here is derived from an EMBL/GenBank/DDBJ whole genome shotgun (WGS) entry which is preliminary data.</text>
</comment>
<evidence type="ECO:0000313" key="2">
    <source>
        <dbReference type="Proteomes" id="UP000288805"/>
    </source>
</evidence>
<organism evidence="1 2">
    <name type="scientific">Vitis vinifera</name>
    <name type="common">Grape</name>
    <dbReference type="NCBI Taxonomy" id="29760"/>
    <lineage>
        <taxon>Eukaryota</taxon>
        <taxon>Viridiplantae</taxon>
        <taxon>Streptophyta</taxon>
        <taxon>Embryophyta</taxon>
        <taxon>Tracheophyta</taxon>
        <taxon>Spermatophyta</taxon>
        <taxon>Magnoliopsida</taxon>
        <taxon>eudicotyledons</taxon>
        <taxon>Gunneridae</taxon>
        <taxon>Pentapetalae</taxon>
        <taxon>rosids</taxon>
        <taxon>Vitales</taxon>
        <taxon>Vitaceae</taxon>
        <taxon>Viteae</taxon>
        <taxon>Vitis</taxon>
    </lineage>
</organism>
<dbReference type="Proteomes" id="UP000288805">
    <property type="component" value="Unassembled WGS sequence"/>
</dbReference>
<gene>
    <name evidence="1" type="ORF">CK203_005180</name>
</gene>
<proteinExistence type="predicted"/>
<name>A0A438KEK3_VITVI</name>
<accession>A0A438KEK3</accession>
<evidence type="ECO:0008006" key="3">
    <source>
        <dbReference type="Google" id="ProtNLM"/>
    </source>
</evidence>